<evidence type="ECO:0000259" key="7">
    <source>
        <dbReference type="PROSITE" id="PS00624"/>
    </source>
</evidence>
<sequence length="661" mass="71391">MGNTTSHVEALPGNAMHLLHDVAARLSSPVRLAVSAAALALALQVVLAWRRKKGLEKSRLVTDAERVGRRVGSRESQDAEYDIVIVGGGTAGCVLAARLSEDPSLRVLLLEAGGSSLQNPFATIPSAGSRLFRHLKHSWSLSTVPQEQAGGNARYWPRAKFLGGCTTINAMICHYGDPSDYDKWAALQKDQEGASAWSHKKIYPYFLKFEKFHPNSRYSQVDASLRGSSGPMHVGFFSNTSAGAEKFVDACAAIGIPRVSDFNTYKGSLGASKVTFVNKDGRRVTAEFAYLTPEVLARRNLQVATKVQVTRILFDNKSGNHRATGVEFMNASGERFQVDARKEVVVSAGAVHTPHILMLSGVGPAAELEAHGITVVADLPGVGSQLMDHPVIDLHYKDLTKSSLSYVVPKNIWQTFKLVMAVAQYRLTGKGPLTTNIAESLAFCRSDDPKLFPAENTPAGEAHQNNTTGPNAPDIELFFTPLTYVDHGARPFPAGEYFALHAVCLQPMSTGKISLKSSNPLDAPVIDPRYLTHRNDTLTLMRAARLLGRLVRTEPLASMLDPAGDSEAHADHGLLKLGDAELEELVRRKAESLYHPTSTARMAPVEDGGVVDPFLRVHGIPNLRVVDASVFPVIISGHTAAPTLAVAEKAADMIKAAHSSR</sequence>
<evidence type="ECO:0000256" key="5">
    <source>
        <dbReference type="PIRSR" id="PIRSR000137-1"/>
    </source>
</evidence>
<dbReference type="PIRSF" id="PIRSF000137">
    <property type="entry name" value="Alcohol_oxidase"/>
    <property type="match status" value="1"/>
</dbReference>
<dbReference type="EMBL" id="KV722360">
    <property type="protein sequence ID" value="OCH93042.1"/>
    <property type="molecule type" value="Genomic_DNA"/>
</dbReference>
<feature type="active site" description="Proton acceptor" evidence="5">
    <location>
        <position position="638"/>
    </location>
</feature>
<dbReference type="InterPro" id="IPR012132">
    <property type="entry name" value="GMC_OxRdtase"/>
</dbReference>
<dbReference type="OrthoDB" id="269227at2759"/>
<dbReference type="Gene3D" id="3.50.50.60">
    <property type="entry name" value="FAD/NAD(P)-binding domain"/>
    <property type="match status" value="1"/>
</dbReference>
<dbReference type="PROSITE" id="PS00624">
    <property type="entry name" value="GMC_OXRED_2"/>
    <property type="match status" value="1"/>
</dbReference>
<feature type="domain" description="Glucose-methanol-choline oxidoreductase N-terminal" evidence="7">
    <location>
        <begin position="349"/>
        <end position="363"/>
    </location>
</feature>
<reference evidence="8 9" key="1">
    <citation type="submission" date="2016-07" db="EMBL/GenBank/DDBJ databases">
        <title>Draft genome of the white-rot fungus Obba rivulosa 3A-2.</title>
        <authorList>
            <consortium name="DOE Joint Genome Institute"/>
            <person name="Miettinen O."/>
            <person name="Riley R."/>
            <person name="Acob R."/>
            <person name="Barry K."/>
            <person name="Cullen D."/>
            <person name="De Vries R."/>
            <person name="Hainaut M."/>
            <person name="Hatakka A."/>
            <person name="Henrissat B."/>
            <person name="Hilden K."/>
            <person name="Kuo R."/>
            <person name="Labutti K."/>
            <person name="Lipzen A."/>
            <person name="Makela M.R."/>
            <person name="Sandor L."/>
            <person name="Spatafora J.W."/>
            <person name="Grigoriev I.V."/>
            <person name="Hibbett D.S."/>
        </authorList>
    </citation>
    <scope>NUCLEOTIDE SEQUENCE [LARGE SCALE GENOMIC DNA]</scope>
    <source>
        <strain evidence="8 9">3A-2</strain>
    </source>
</reference>
<evidence type="ECO:0000256" key="1">
    <source>
        <dbReference type="ARBA" id="ARBA00001974"/>
    </source>
</evidence>
<protein>
    <submittedName>
        <fullName evidence="8">GMC oxidoreductase</fullName>
    </submittedName>
</protein>
<gene>
    <name evidence="8" type="ORF">OBBRIDRAFT_790630</name>
</gene>
<keyword evidence="4 6" id="KW-0274">FAD</keyword>
<dbReference type="Pfam" id="PF00732">
    <property type="entry name" value="GMC_oxred_N"/>
    <property type="match status" value="1"/>
</dbReference>
<dbReference type="PANTHER" id="PTHR11552:SF147">
    <property type="entry name" value="CHOLINE DEHYDROGENASE, MITOCHONDRIAL"/>
    <property type="match status" value="1"/>
</dbReference>
<dbReference type="GO" id="GO:0016614">
    <property type="term" value="F:oxidoreductase activity, acting on CH-OH group of donors"/>
    <property type="evidence" value="ECO:0007669"/>
    <property type="project" value="InterPro"/>
</dbReference>
<dbReference type="InterPro" id="IPR007867">
    <property type="entry name" value="GMC_OxRtase_C"/>
</dbReference>
<feature type="active site" description="Proton donor" evidence="5">
    <location>
        <position position="595"/>
    </location>
</feature>
<dbReference type="PANTHER" id="PTHR11552">
    <property type="entry name" value="GLUCOSE-METHANOL-CHOLINE GMC OXIDOREDUCTASE"/>
    <property type="match status" value="1"/>
</dbReference>
<accession>A0A8E2DMP0</accession>
<evidence type="ECO:0000256" key="4">
    <source>
        <dbReference type="ARBA" id="ARBA00022827"/>
    </source>
</evidence>
<comment type="similarity">
    <text evidence="2">Belongs to the GMC oxidoreductase family.</text>
</comment>
<comment type="cofactor">
    <cofactor evidence="1 6">
        <name>FAD</name>
        <dbReference type="ChEBI" id="CHEBI:57692"/>
    </cofactor>
</comment>
<dbReference type="SUPFAM" id="SSF51905">
    <property type="entry name" value="FAD/NAD(P)-binding domain"/>
    <property type="match status" value="1"/>
</dbReference>
<keyword evidence="9" id="KW-1185">Reference proteome</keyword>
<keyword evidence="3" id="KW-0285">Flavoprotein</keyword>
<dbReference type="Proteomes" id="UP000250043">
    <property type="component" value="Unassembled WGS sequence"/>
</dbReference>
<dbReference type="Gene3D" id="3.30.560.10">
    <property type="entry name" value="Glucose Oxidase, domain 3"/>
    <property type="match status" value="1"/>
</dbReference>
<dbReference type="SUPFAM" id="SSF54373">
    <property type="entry name" value="FAD-linked reductases, C-terminal domain"/>
    <property type="match status" value="1"/>
</dbReference>
<evidence type="ECO:0000256" key="3">
    <source>
        <dbReference type="ARBA" id="ARBA00022630"/>
    </source>
</evidence>
<proteinExistence type="inferred from homology"/>
<evidence type="ECO:0000313" key="8">
    <source>
        <dbReference type="EMBL" id="OCH93042.1"/>
    </source>
</evidence>
<dbReference type="Pfam" id="PF05199">
    <property type="entry name" value="GMC_oxred_C"/>
    <property type="match status" value="1"/>
</dbReference>
<name>A0A8E2DMP0_9APHY</name>
<feature type="binding site" evidence="6">
    <location>
        <position position="309"/>
    </location>
    <ligand>
        <name>FAD</name>
        <dbReference type="ChEBI" id="CHEBI:57692"/>
    </ligand>
</feature>
<dbReference type="GO" id="GO:0050660">
    <property type="term" value="F:flavin adenine dinucleotide binding"/>
    <property type="evidence" value="ECO:0007669"/>
    <property type="project" value="InterPro"/>
</dbReference>
<dbReference type="AlphaFoldDB" id="A0A8E2DMP0"/>
<organism evidence="8 9">
    <name type="scientific">Obba rivulosa</name>
    <dbReference type="NCBI Taxonomy" id="1052685"/>
    <lineage>
        <taxon>Eukaryota</taxon>
        <taxon>Fungi</taxon>
        <taxon>Dikarya</taxon>
        <taxon>Basidiomycota</taxon>
        <taxon>Agaricomycotina</taxon>
        <taxon>Agaricomycetes</taxon>
        <taxon>Polyporales</taxon>
        <taxon>Gelatoporiaceae</taxon>
        <taxon>Obba</taxon>
    </lineage>
</organism>
<evidence type="ECO:0000256" key="6">
    <source>
        <dbReference type="PIRSR" id="PIRSR000137-2"/>
    </source>
</evidence>
<dbReference type="InterPro" id="IPR000172">
    <property type="entry name" value="GMC_OxRdtase_N"/>
</dbReference>
<evidence type="ECO:0000313" key="9">
    <source>
        <dbReference type="Proteomes" id="UP000250043"/>
    </source>
</evidence>
<evidence type="ECO:0000256" key="2">
    <source>
        <dbReference type="ARBA" id="ARBA00010790"/>
    </source>
</evidence>
<dbReference type="InterPro" id="IPR036188">
    <property type="entry name" value="FAD/NAD-bd_sf"/>
</dbReference>